<evidence type="ECO:0000256" key="1">
    <source>
        <dbReference type="ARBA" id="ARBA00000274"/>
    </source>
</evidence>
<dbReference type="NCBIfam" id="TIGR00730">
    <property type="entry name" value="Rossman fold protein, TIGR00730 family"/>
    <property type="match status" value="1"/>
</dbReference>
<dbReference type="InterPro" id="IPR005269">
    <property type="entry name" value="LOG"/>
</dbReference>
<dbReference type="EC" id="3.2.2.n1" evidence="3"/>
<organism evidence="4 5">
    <name type="scientific">Fulvimarina manganoxydans</name>
    <dbReference type="NCBI Taxonomy" id="937218"/>
    <lineage>
        <taxon>Bacteria</taxon>
        <taxon>Pseudomonadati</taxon>
        <taxon>Pseudomonadota</taxon>
        <taxon>Alphaproteobacteria</taxon>
        <taxon>Hyphomicrobiales</taxon>
        <taxon>Aurantimonadaceae</taxon>
        <taxon>Fulvimarina</taxon>
    </lineage>
</organism>
<dbReference type="RefSeq" id="WP_084409980.1">
    <property type="nucleotide sequence ID" value="NZ_FWXR01000007.1"/>
</dbReference>
<dbReference type="GO" id="GO:0009691">
    <property type="term" value="P:cytokinin biosynthetic process"/>
    <property type="evidence" value="ECO:0007669"/>
    <property type="project" value="UniProtKB-UniRule"/>
</dbReference>
<keyword evidence="5" id="KW-1185">Reference proteome</keyword>
<dbReference type="OrthoDB" id="9801098at2"/>
<dbReference type="PANTHER" id="PTHR31223:SF70">
    <property type="entry name" value="LOG FAMILY PROTEIN YJL055W"/>
    <property type="match status" value="1"/>
</dbReference>
<dbReference type="AlphaFoldDB" id="A0A1W2BR59"/>
<evidence type="ECO:0000256" key="3">
    <source>
        <dbReference type="RuleBase" id="RU363015"/>
    </source>
</evidence>
<evidence type="ECO:0000256" key="2">
    <source>
        <dbReference type="ARBA" id="ARBA00006763"/>
    </source>
</evidence>
<accession>A0A1W2BR59</accession>
<dbReference type="GO" id="GO:0008714">
    <property type="term" value="F:AMP nucleosidase activity"/>
    <property type="evidence" value="ECO:0007669"/>
    <property type="project" value="UniProtKB-EC"/>
</dbReference>
<dbReference type="GO" id="GO:0005829">
    <property type="term" value="C:cytosol"/>
    <property type="evidence" value="ECO:0007669"/>
    <property type="project" value="TreeGrafter"/>
</dbReference>
<keyword evidence="3" id="KW-0203">Cytokinin biosynthesis</keyword>
<dbReference type="Pfam" id="PF03641">
    <property type="entry name" value="Lysine_decarbox"/>
    <property type="match status" value="1"/>
</dbReference>
<gene>
    <name evidence="4" type="ORF">SAMN06297251_10786</name>
</gene>
<comment type="catalytic activity">
    <reaction evidence="1">
        <text>AMP + H2O = D-ribose 5-phosphate + adenine</text>
        <dbReference type="Rhea" id="RHEA:20129"/>
        <dbReference type="ChEBI" id="CHEBI:15377"/>
        <dbReference type="ChEBI" id="CHEBI:16708"/>
        <dbReference type="ChEBI" id="CHEBI:78346"/>
        <dbReference type="ChEBI" id="CHEBI:456215"/>
        <dbReference type="EC" id="3.2.2.4"/>
    </reaction>
</comment>
<proteinExistence type="inferred from homology"/>
<dbReference type="SUPFAM" id="SSF102405">
    <property type="entry name" value="MCP/YpsA-like"/>
    <property type="match status" value="1"/>
</dbReference>
<dbReference type="PANTHER" id="PTHR31223">
    <property type="entry name" value="LOG FAMILY PROTEIN YJL055W"/>
    <property type="match status" value="1"/>
</dbReference>
<keyword evidence="3" id="KW-0378">Hydrolase</keyword>
<name>A0A1W2BR59_9HYPH</name>
<sequence>MKTIRSICVYCGSSSGRDPSYVAEGRALGRAIAEADWRLVYGGGTKGIMGAVANGVKEAGGAVTGIIPRFLIDMEATERELKGLDELIVTENMHERKHLMFERSDGFVALPGGIGTLEELVEIMTWSQLGRHEKPIVIANLNGFWEPFSRLVEHMAEEGFLHRASQVRPLVIDETDGIVEALANQFQTLSSAGSGREEIIERL</sequence>
<dbReference type="InterPro" id="IPR031100">
    <property type="entry name" value="LOG_fam"/>
</dbReference>
<dbReference type="STRING" id="937218.SAMN06297251_10786"/>
<dbReference type="Proteomes" id="UP000192656">
    <property type="component" value="Unassembled WGS sequence"/>
</dbReference>
<comment type="similarity">
    <text evidence="2 3">Belongs to the LOG family.</text>
</comment>
<evidence type="ECO:0000313" key="4">
    <source>
        <dbReference type="EMBL" id="SMC75467.1"/>
    </source>
</evidence>
<evidence type="ECO:0000313" key="5">
    <source>
        <dbReference type="Proteomes" id="UP000192656"/>
    </source>
</evidence>
<dbReference type="Gene3D" id="3.40.50.450">
    <property type="match status" value="1"/>
</dbReference>
<protein>
    <recommendedName>
        <fullName evidence="3">Cytokinin riboside 5'-monophosphate phosphoribohydrolase</fullName>
        <ecNumber evidence="3">3.2.2.n1</ecNumber>
    </recommendedName>
</protein>
<reference evidence="4 5" key="1">
    <citation type="submission" date="2017-04" db="EMBL/GenBank/DDBJ databases">
        <authorList>
            <person name="Afonso C.L."/>
            <person name="Miller P.J."/>
            <person name="Scott M.A."/>
            <person name="Spackman E."/>
            <person name="Goraichik I."/>
            <person name="Dimitrov K.M."/>
            <person name="Suarez D.L."/>
            <person name="Swayne D.E."/>
        </authorList>
    </citation>
    <scope>NUCLEOTIDE SEQUENCE [LARGE SCALE GENOMIC DNA]</scope>
    <source>
        <strain evidence="4 5">CGMCC 1.10972</strain>
    </source>
</reference>
<dbReference type="EMBL" id="FWXR01000007">
    <property type="protein sequence ID" value="SMC75467.1"/>
    <property type="molecule type" value="Genomic_DNA"/>
</dbReference>